<organism evidence="18 19">
    <name type="scientific">Lepidopterella palustris CBS 459.81</name>
    <dbReference type="NCBI Taxonomy" id="1314670"/>
    <lineage>
        <taxon>Eukaryota</taxon>
        <taxon>Fungi</taxon>
        <taxon>Dikarya</taxon>
        <taxon>Ascomycota</taxon>
        <taxon>Pezizomycotina</taxon>
        <taxon>Dothideomycetes</taxon>
        <taxon>Pleosporomycetidae</taxon>
        <taxon>Mytilinidiales</taxon>
        <taxon>Argynnaceae</taxon>
        <taxon>Lepidopterella</taxon>
    </lineage>
</organism>
<feature type="compositionally biased region" description="Basic and acidic residues" evidence="16">
    <location>
        <begin position="31"/>
        <end position="59"/>
    </location>
</feature>
<reference evidence="18 19" key="1">
    <citation type="journal article" date="2016" name="Nat. Commun.">
        <title>Ectomycorrhizal ecology is imprinted in the genome of the dominant symbiotic fungus Cenococcum geophilum.</title>
        <authorList>
            <consortium name="DOE Joint Genome Institute"/>
            <person name="Peter M."/>
            <person name="Kohler A."/>
            <person name="Ohm R.A."/>
            <person name="Kuo A."/>
            <person name="Krutzmann J."/>
            <person name="Morin E."/>
            <person name="Arend M."/>
            <person name="Barry K.W."/>
            <person name="Binder M."/>
            <person name="Choi C."/>
            <person name="Clum A."/>
            <person name="Copeland A."/>
            <person name="Grisel N."/>
            <person name="Haridas S."/>
            <person name="Kipfer T."/>
            <person name="LaButti K."/>
            <person name="Lindquist E."/>
            <person name="Lipzen A."/>
            <person name="Maire R."/>
            <person name="Meier B."/>
            <person name="Mihaltcheva S."/>
            <person name="Molinier V."/>
            <person name="Murat C."/>
            <person name="Poggeler S."/>
            <person name="Quandt C.A."/>
            <person name="Sperisen C."/>
            <person name="Tritt A."/>
            <person name="Tisserant E."/>
            <person name="Crous P.W."/>
            <person name="Henrissat B."/>
            <person name="Nehls U."/>
            <person name="Egli S."/>
            <person name="Spatafora J.W."/>
            <person name="Grigoriev I.V."/>
            <person name="Martin F.M."/>
        </authorList>
    </citation>
    <scope>NUCLEOTIDE SEQUENCE [LARGE SCALE GENOMIC DNA]</scope>
    <source>
        <strain evidence="18 19">CBS 459.81</strain>
    </source>
</reference>
<keyword evidence="11 14" id="KW-0496">Mitochondrion</keyword>
<gene>
    <name evidence="18" type="ORF">K432DRAFT_429383</name>
</gene>
<dbReference type="InterPro" id="IPR023214">
    <property type="entry name" value="HAD_sf"/>
</dbReference>
<comment type="similarity">
    <text evidence="2 14">Belongs to the TIM50 family.</text>
</comment>
<feature type="region of interest" description="Disordered" evidence="16">
    <location>
        <begin position="1"/>
        <end position="172"/>
    </location>
</feature>
<dbReference type="InterPro" id="IPR050365">
    <property type="entry name" value="TIM50"/>
</dbReference>
<keyword evidence="10 14" id="KW-0811">Translocation</keyword>
<comment type="subcellular location">
    <subcellularLocation>
        <location evidence="1 14">Mitochondrion inner membrane</location>
        <topology evidence="1 14">Single-pass membrane protein</topology>
    </subcellularLocation>
</comment>
<evidence type="ECO:0000256" key="13">
    <source>
        <dbReference type="ARBA" id="ARBA00059797"/>
    </source>
</evidence>
<feature type="compositionally biased region" description="Polar residues" evidence="16">
    <location>
        <begin position="142"/>
        <end position="152"/>
    </location>
</feature>
<feature type="compositionally biased region" description="Basic and acidic residues" evidence="16">
    <location>
        <begin position="123"/>
        <end position="138"/>
    </location>
</feature>
<evidence type="ECO:0000256" key="15">
    <source>
        <dbReference type="SAM" id="Coils"/>
    </source>
</evidence>
<dbReference type="AlphaFoldDB" id="A0A8E2JAK6"/>
<evidence type="ECO:0000256" key="4">
    <source>
        <dbReference type="ARBA" id="ARBA00022448"/>
    </source>
</evidence>
<dbReference type="OrthoDB" id="287041at2759"/>
<comment type="function">
    <text evidence="13">Essential component of the TIM23 complex, a complex that mediates the translocation of transit peptide-containing proteins across the mitochondrial inner membrane. Required to direct preproteins in transit and direct them to the channel protein TIM23, and possibly facilitates transfer of the translocating proteins from the TOM complex to the TIM23 complex.</text>
</comment>
<proteinExistence type="inferred from homology"/>
<keyword evidence="12" id="KW-0472">Membrane</keyword>
<evidence type="ECO:0000313" key="19">
    <source>
        <dbReference type="Proteomes" id="UP000250266"/>
    </source>
</evidence>
<protein>
    <recommendedName>
        <fullName evidence="3 14">Mitochondrial import inner membrane translocase subunit TIM50</fullName>
    </recommendedName>
</protein>
<feature type="coiled-coil region" evidence="15">
    <location>
        <begin position="554"/>
        <end position="585"/>
    </location>
</feature>
<evidence type="ECO:0000256" key="8">
    <source>
        <dbReference type="ARBA" id="ARBA00022946"/>
    </source>
</evidence>
<accession>A0A8E2JAK6</accession>
<evidence type="ECO:0000256" key="10">
    <source>
        <dbReference type="ARBA" id="ARBA00023010"/>
    </source>
</evidence>
<evidence type="ECO:0000313" key="18">
    <source>
        <dbReference type="EMBL" id="OCK75500.1"/>
    </source>
</evidence>
<feature type="compositionally biased region" description="Low complexity" evidence="16">
    <location>
        <begin position="1"/>
        <end position="15"/>
    </location>
</feature>
<evidence type="ECO:0000259" key="17">
    <source>
        <dbReference type="PROSITE" id="PS50969"/>
    </source>
</evidence>
<evidence type="ECO:0000256" key="14">
    <source>
        <dbReference type="RuleBase" id="RU365079"/>
    </source>
</evidence>
<dbReference type="GO" id="GO:0015031">
    <property type="term" value="P:protein transport"/>
    <property type="evidence" value="ECO:0007669"/>
    <property type="project" value="UniProtKB-KW"/>
</dbReference>
<dbReference type="Gene3D" id="3.40.50.1000">
    <property type="entry name" value="HAD superfamily/HAD-like"/>
    <property type="match status" value="1"/>
</dbReference>
<name>A0A8E2JAK6_9PEZI</name>
<evidence type="ECO:0000256" key="9">
    <source>
        <dbReference type="ARBA" id="ARBA00022989"/>
    </source>
</evidence>
<evidence type="ECO:0000256" key="12">
    <source>
        <dbReference type="ARBA" id="ARBA00023136"/>
    </source>
</evidence>
<evidence type="ECO:0000256" key="11">
    <source>
        <dbReference type="ARBA" id="ARBA00023128"/>
    </source>
</evidence>
<evidence type="ECO:0000256" key="3">
    <source>
        <dbReference type="ARBA" id="ARBA00020799"/>
    </source>
</evidence>
<evidence type="ECO:0000256" key="7">
    <source>
        <dbReference type="ARBA" id="ARBA00022927"/>
    </source>
</evidence>
<keyword evidence="9" id="KW-1133">Transmembrane helix</keyword>
<keyword evidence="4 14" id="KW-0813">Transport</keyword>
<evidence type="ECO:0000256" key="2">
    <source>
        <dbReference type="ARBA" id="ARBA00006344"/>
    </source>
</evidence>
<dbReference type="PROSITE" id="PS50969">
    <property type="entry name" value="FCP1"/>
    <property type="match status" value="1"/>
</dbReference>
<dbReference type="EMBL" id="KV745310">
    <property type="protein sequence ID" value="OCK75500.1"/>
    <property type="molecule type" value="Genomic_DNA"/>
</dbReference>
<dbReference type="CDD" id="cd07521">
    <property type="entry name" value="HAD_FCP1-like"/>
    <property type="match status" value="1"/>
</dbReference>
<keyword evidence="8 14" id="KW-0809">Transit peptide</keyword>
<keyword evidence="15" id="KW-0175">Coiled coil</keyword>
<keyword evidence="19" id="KW-1185">Reference proteome</keyword>
<evidence type="ECO:0000256" key="6">
    <source>
        <dbReference type="ARBA" id="ARBA00022792"/>
    </source>
</evidence>
<keyword evidence="7 14" id="KW-0653">Protein transport</keyword>
<evidence type="ECO:0000256" key="16">
    <source>
        <dbReference type="SAM" id="MobiDB-lite"/>
    </source>
</evidence>
<sequence length="596" mass="67248">MLPRAAGRALRVRAAPSPFPRASTSQRIRHYSKDDRPRPPKKPSPFEEERKKFADREQTWKPSHPINFAVAKESFERPAASIKPTPQSEKFPKDQPDYDTAATSERNRVPQSDGAGPSITEQAKVDQHAQEYYHKAQEEFSGPQSTEGNTAPITEGAEEPVAPIQPLPDLRQGIPSTFEAEFFAEKSAPKAHHAVNITEDPSKEPEPSTGATGGGREGGELPRSAYETSVDRRRNRMANYAFLVGTLFGITGAVYLGRNWETEEEEKSHPDAPSGWGFKLMYNRVKARISEPLDYLTEPTFPKLLPDMDPAPPYTLVLSLEDMLVHSEWTREHGWRTAKRPGVDYFLRYLSQYYELVIFTSLPYATAEPVIRKLDPFRVVMWPLFREATRYDKGEYVKDLSYLNRDLSKVILIDTKSSHAKLQPTNSIILKPWKGAPSDRELVSLIPFLEYVATMGITDVRSAISSFDGKPIPQEFARREAIAREAFNAQLAEERAKRPKHSAGGWLMGALGMKGVGQGQLIVGEQSAAEGFEQGKMLQDQIRERGMKQYEAMEKEIRENGEKWLKELAEEEKKLQEESMKSMKSGMVGWFGGKKD</sequence>
<dbReference type="SUPFAM" id="SSF56784">
    <property type="entry name" value="HAD-like"/>
    <property type="match status" value="1"/>
</dbReference>
<dbReference type="InterPro" id="IPR004274">
    <property type="entry name" value="FCP1_dom"/>
</dbReference>
<keyword evidence="5" id="KW-0812">Transmembrane</keyword>
<feature type="domain" description="FCP1 homology" evidence="17">
    <location>
        <begin position="309"/>
        <end position="452"/>
    </location>
</feature>
<dbReference type="GO" id="GO:0005744">
    <property type="term" value="C:TIM23 mitochondrial import inner membrane translocase complex"/>
    <property type="evidence" value="ECO:0007669"/>
    <property type="project" value="UniProtKB-UniRule"/>
</dbReference>
<dbReference type="SMART" id="SM00577">
    <property type="entry name" value="CPDc"/>
    <property type="match status" value="1"/>
</dbReference>
<keyword evidence="6" id="KW-0999">Mitochondrion inner membrane</keyword>
<dbReference type="FunFam" id="3.40.50.1000:FF:000019">
    <property type="entry name" value="Mitochondrial import inner membrane translocase subunit TIM50"/>
    <property type="match status" value="1"/>
</dbReference>
<dbReference type="InterPro" id="IPR036412">
    <property type="entry name" value="HAD-like_sf"/>
</dbReference>
<dbReference type="PANTHER" id="PTHR12210">
    <property type="entry name" value="DULLARD PROTEIN PHOSPHATASE"/>
    <property type="match status" value="1"/>
</dbReference>
<comment type="subunit">
    <text evidence="14">Component of the TIM23 complex.</text>
</comment>
<dbReference type="Proteomes" id="UP000250266">
    <property type="component" value="Unassembled WGS sequence"/>
</dbReference>
<dbReference type="Pfam" id="PF03031">
    <property type="entry name" value="NIF"/>
    <property type="match status" value="1"/>
</dbReference>
<feature type="region of interest" description="Disordered" evidence="16">
    <location>
        <begin position="194"/>
        <end position="224"/>
    </location>
</feature>
<evidence type="ECO:0000256" key="5">
    <source>
        <dbReference type="ARBA" id="ARBA00022692"/>
    </source>
</evidence>
<evidence type="ECO:0000256" key="1">
    <source>
        <dbReference type="ARBA" id="ARBA00004434"/>
    </source>
</evidence>